<keyword evidence="2" id="KW-0690">Ribosome biogenesis</keyword>
<evidence type="ECO:0000256" key="2">
    <source>
        <dbReference type="ARBA" id="ARBA00022517"/>
    </source>
</evidence>
<evidence type="ECO:0000256" key="3">
    <source>
        <dbReference type="ARBA" id="ARBA00022552"/>
    </source>
</evidence>
<dbReference type="InterPro" id="IPR009000">
    <property type="entry name" value="Transl_B-barrel_sf"/>
</dbReference>
<gene>
    <name evidence="7" type="primary">rimM</name>
    <name evidence="7" type="ORF">M9B40_01975</name>
</gene>
<protein>
    <submittedName>
        <fullName evidence="7">Ribosome maturation factor RimM</fullName>
    </submittedName>
</protein>
<dbReference type="PANTHER" id="PTHR33692:SF1">
    <property type="entry name" value="RIBOSOME MATURATION FACTOR RIMM"/>
    <property type="match status" value="1"/>
</dbReference>
<keyword evidence="3" id="KW-0698">rRNA processing</keyword>
<evidence type="ECO:0000256" key="4">
    <source>
        <dbReference type="ARBA" id="ARBA00023186"/>
    </source>
</evidence>
<accession>A0A9Q8TZK6</accession>
<feature type="domain" description="Ribosome maturation factor RimM PRC barrel" evidence="6">
    <location>
        <begin position="77"/>
        <end position="141"/>
    </location>
</feature>
<evidence type="ECO:0000259" key="5">
    <source>
        <dbReference type="Pfam" id="PF01782"/>
    </source>
</evidence>
<evidence type="ECO:0000313" key="8">
    <source>
        <dbReference type="Proteomes" id="UP001056381"/>
    </source>
</evidence>
<proteinExistence type="predicted"/>
<dbReference type="AlphaFoldDB" id="A0A9Q8TZK6"/>
<dbReference type="GO" id="GO:0005840">
    <property type="term" value="C:ribosome"/>
    <property type="evidence" value="ECO:0007669"/>
    <property type="project" value="InterPro"/>
</dbReference>
<dbReference type="Gene3D" id="2.30.30.240">
    <property type="entry name" value="PRC-barrel domain"/>
    <property type="match status" value="1"/>
</dbReference>
<keyword evidence="8" id="KW-1185">Reference proteome</keyword>
<dbReference type="InterPro" id="IPR011033">
    <property type="entry name" value="PRC_barrel-like_sf"/>
</dbReference>
<dbReference type="InterPro" id="IPR056792">
    <property type="entry name" value="PRC_RimM"/>
</dbReference>
<dbReference type="InterPro" id="IPR002676">
    <property type="entry name" value="RimM_N"/>
</dbReference>
<dbReference type="GO" id="GO:0043022">
    <property type="term" value="F:ribosome binding"/>
    <property type="evidence" value="ECO:0007669"/>
    <property type="project" value="InterPro"/>
</dbReference>
<organism evidence="7 8">
    <name type="scientific">SAR86 cluster bacterium</name>
    <dbReference type="NCBI Taxonomy" id="2030880"/>
    <lineage>
        <taxon>Bacteria</taxon>
        <taxon>Pseudomonadati</taxon>
        <taxon>Pseudomonadota</taxon>
        <taxon>Gammaproteobacteria</taxon>
        <taxon>SAR86 cluster</taxon>
    </lineage>
</organism>
<keyword evidence="1" id="KW-0963">Cytoplasm</keyword>
<evidence type="ECO:0000256" key="1">
    <source>
        <dbReference type="ARBA" id="ARBA00022490"/>
    </source>
</evidence>
<dbReference type="SUPFAM" id="SSF50346">
    <property type="entry name" value="PRC-barrel domain"/>
    <property type="match status" value="1"/>
</dbReference>
<dbReference type="InterPro" id="IPR011961">
    <property type="entry name" value="RimM"/>
</dbReference>
<dbReference type="Gene3D" id="2.40.30.60">
    <property type="entry name" value="RimM"/>
    <property type="match status" value="1"/>
</dbReference>
<dbReference type="InterPro" id="IPR036976">
    <property type="entry name" value="RimM_N_sf"/>
</dbReference>
<dbReference type="GO" id="GO:0006364">
    <property type="term" value="P:rRNA processing"/>
    <property type="evidence" value="ECO:0007669"/>
    <property type="project" value="UniProtKB-KW"/>
</dbReference>
<dbReference type="Proteomes" id="UP001056381">
    <property type="component" value="Chromosome"/>
</dbReference>
<name>A0A9Q8TZK6_9GAMM</name>
<evidence type="ECO:0000259" key="6">
    <source>
        <dbReference type="Pfam" id="PF24986"/>
    </source>
</evidence>
<evidence type="ECO:0000313" key="7">
    <source>
        <dbReference type="EMBL" id="URQ63711.1"/>
    </source>
</evidence>
<feature type="domain" description="RimM N-terminal" evidence="5">
    <location>
        <begin position="1"/>
        <end position="65"/>
    </location>
</feature>
<dbReference type="NCBIfam" id="TIGR02273">
    <property type="entry name" value="16S_RimM"/>
    <property type="match status" value="1"/>
</dbReference>
<dbReference type="PANTHER" id="PTHR33692">
    <property type="entry name" value="RIBOSOME MATURATION FACTOR RIMM"/>
    <property type="match status" value="1"/>
</dbReference>
<dbReference type="SUPFAM" id="SSF50447">
    <property type="entry name" value="Translation proteins"/>
    <property type="match status" value="1"/>
</dbReference>
<dbReference type="Pfam" id="PF24986">
    <property type="entry name" value="PRC_RimM"/>
    <property type="match status" value="1"/>
</dbReference>
<dbReference type="EMBL" id="CP097966">
    <property type="protein sequence ID" value="URQ63711.1"/>
    <property type="molecule type" value="Genomic_DNA"/>
</dbReference>
<dbReference type="Pfam" id="PF01782">
    <property type="entry name" value="RimM"/>
    <property type="match status" value="1"/>
</dbReference>
<keyword evidence="4" id="KW-0143">Chaperone</keyword>
<sequence length="146" mass="16782">MKVHSFTEQEKDILNYSHFFYKDGTDMNLKIFTDGSGKIFGQISGIDSIEAAREFTNKEIFINKDMLPELGEKEYYWDDLIGATVNNLDGHKLGIVAKIENHGASDLIFIDNKKGQEIIVPIENEFFQKFEKDNNLIIVDWGIDEN</sequence>
<reference evidence="7" key="1">
    <citation type="submission" date="2022-05" db="EMBL/GenBank/DDBJ databases">
        <title>Single-amplified genomics reveal most streamlined microbe among free-living bacteria.</title>
        <authorList>
            <person name="Roda-Garcia J."/>
            <person name="Haro-Moreno J.M."/>
            <person name="Rodriguez-Valera F."/>
            <person name="Almagro-Moreno S."/>
            <person name="Lopez-Perez M."/>
        </authorList>
    </citation>
    <scope>NUCLEOTIDE SEQUENCE</scope>
    <source>
        <strain evidence="7">TMED112-D2-2</strain>
    </source>
</reference>